<dbReference type="AlphaFoldDB" id="A0A1H2CV03"/>
<organism evidence="1 2">
    <name type="scientific">Actinoplanes derwentensis</name>
    <dbReference type="NCBI Taxonomy" id="113562"/>
    <lineage>
        <taxon>Bacteria</taxon>
        <taxon>Bacillati</taxon>
        <taxon>Actinomycetota</taxon>
        <taxon>Actinomycetes</taxon>
        <taxon>Micromonosporales</taxon>
        <taxon>Micromonosporaceae</taxon>
        <taxon>Actinoplanes</taxon>
    </lineage>
</organism>
<sequence>MLHNAGRDWAASSMFDRSPARAATADYIAVSASTVPPAAGDTTLAGEIATAGLGRRQATWAHTAGAATSTLTATFVATAADALPVTLAKAAVLNAAAGGVMPFSEVLSAPAPLNLVNDAVTITVTVTHA</sequence>
<protein>
    <submittedName>
        <fullName evidence="1">Uncharacterized protein</fullName>
    </submittedName>
</protein>
<dbReference type="RefSeq" id="WP_157751906.1">
    <property type="nucleotide sequence ID" value="NZ_BOMJ01000003.1"/>
</dbReference>
<name>A0A1H2CV03_9ACTN</name>
<dbReference type="Proteomes" id="UP000198688">
    <property type="component" value="Chromosome I"/>
</dbReference>
<keyword evidence="2" id="KW-1185">Reference proteome</keyword>
<gene>
    <name evidence="1" type="ORF">SAMN04489716_6957</name>
</gene>
<dbReference type="EMBL" id="LT629758">
    <property type="protein sequence ID" value="SDT74358.1"/>
    <property type="molecule type" value="Genomic_DNA"/>
</dbReference>
<reference evidence="1 2" key="1">
    <citation type="submission" date="2016-10" db="EMBL/GenBank/DDBJ databases">
        <authorList>
            <person name="de Groot N.N."/>
        </authorList>
    </citation>
    <scope>NUCLEOTIDE SEQUENCE [LARGE SCALE GENOMIC DNA]</scope>
    <source>
        <strain evidence="1 2">DSM 43941</strain>
    </source>
</reference>
<proteinExistence type="predicted"/>
<accession>A0A1H2CV03</accession>
<evidence type="ECO:0000313" key="2">
    <source>
        <dbReference type="Proteomes" id="UP000198688"/>
    </source>
</evidence>
<evidence type="ECO:0000313" key="1">
    <source>
        <dbReference type="EMBL" id="SDT74358.1"/>
    </source>
</evidence>
<dbReference type="STRING" id="113562.SAMN04489716_6957"/>